<keyword evidence="1" id="KW-0677">Repeat</keyword>
<feature type="domain" description="Teneurin-like YD-shell" evidence="6">
    <location>
        <begin position="736"/>
        <end position="891"/>
    </location>
</feature>
<sequence>MTTTNALASFNDISGALRRMETQYRTAGAAALQDVEKRVQRFSRDHSLPSLRDIAQHTEATRCAYAVHQALQASNHRMAEMLVKRVAGLDFSSILGALWEGTKETALFIGGGAILGATVGGGLGALAAGVGAAPGAIIGAAVGIEIATLVMAVMGLADVVQSLAETIPEMCRKMIQGFALAWRAGQLAHTARAQSAQLITASAEAFAEGKILLVMAVMSAVSLMLAKKDLTKALRVLRESKLGAPVAGWVNRNAPQIAQRPEFKPRSIAAQVAPSKAPSAPAVKAPAPAPPPVKAPPPAKAPAAKSPKGKEKDKFELDLEGDADEPCPDCEPQVGKPVSPASGAKILKGSGELDFVLPAPLPLAWQRSYSSRQRQAGWMGQGWSTPLSLALQVDDDSVVILDAFARHVTFSLPGIGQTRYSPSEKITLLRSGARTFELFDANGARDLFAIPDNGHEIARLVGKMDANGNRISITYNKRQLPEQVEDGAGNLFALVFEDHRPYPRLRSISVRREATDEPQLLVQYAYDEAGNLSQVSNGAGDITRQFVYRNHMMVEHSQPGGLVSRYEYDDYTASGRVTRNWTNSGQSWSLRYLAQETIVTDNLGREERYRFDHKRRMIGIVDAVGGVVTRQLDAFGNTLLSTMPGGRTTSYRYDGRSRVVRIESGGNGTGIVYDERFDKPALITDAMGATTLLRYDEHGNLASVTDALGQKTAYQYDALGLPVRVLDAAGGVKRLAYNRAAQLISYTDCSNNSTYFSYDDNGRLVRTTNAAGNTTSYSYDRLGRMAASTDGDGATVRYEYDALGRMVAHIDAAGNRTSYVLNSEGKPVKRVDARGGVLAYRYDDAQRITELINENGDAHRFVYDALDRLVEETAFDAQLTRYRYDDAGMVVGKEEHGSGERSLYTRIDTHYARDSAGQLIEKIVSRANGAASAEQIRVRFAYDPLGRMTQAVNAAAEVTLHYDALGQLVGERTKTREHTSALHHAYDELGNRIQTTLPDGRVLNNLFYGSGHLHQINIDGEVITDIERDKLHRATSRTQGALNTEFEYDPVGRLLAQVAGHQQAGRGAEPVIARRYQYDDSGNLLTIDDQRNGLKSYSYDAIGRIMTAVQPDLAERFAFDPAHNLLDTTVSAAGRVEGNRVKVFEDKRYDYDAHGNLTEKLTGKHTRLRLEWNAAHQLVRSETTRNAHRAQPTVQTVKYAYDPFGRRIAKKDAFGTTRFVWDGNRLLSEARGEWERTYVYEPGSFVPLAQLDTVTGQDASTECKVHYIHTDHLGTPNEVTDQNGELTWAVAYKAWGNVLRRVDVAAEADQSHTALAQVQPIRFQGQYHDSETGLHYNRFRYYDADCGRFVSLDPIGLSGGHNTYQYAPNPVSWIDPYGLSAEGCNCLVHWHDNRDQQNRVGHFSIEVIADGNSIHSHQLGGPGGPTMPSTDVSGIPPPAKSIEFNLPNPKAAQDFQNDGLNKLGPAYNIRKQSCVTYVCRVMEAGGHETPKDARQQYIYLTTEQP</sequence>
<dbReference type="InterPro" id="IPR006530">
    <property type="entry name" value="YD"/>
</dbReference>
<evidence type="ECO:0000313" key="8">
    <source>
        <dbReference type="Proteomes" id="UP000785613"/>
    </source>
</evidence>
<comment type="caution">
    <text evidence="7">The sequence shown here is derived from an EMBL/GenBank/DDBJ whole genome shotgun (WGS) entry which is preliminary data.</text>
</comment>
<feature type="transmembrane region" description="Helical" evidence="3">
    <location>
        <begin position="105"/>
        <end position="128"/>
    </location>
</feature>
<protein>
    <submittedName>
        <fullName evidence="7">RHS repeat protein</fullName>
    </submittedName>
</protein>
<name>A0ABX0LLE8_9BURK</name>
<dbReference type="Pfam" id="PF21724">
    <property type="entry name" value="DUF6861"/>
    <property type="match status" value="1"/>
</dbReference>
<feature type="compositionally biased region" description="Low complexity" evidence="2">
    <location>
        <begin position="269"/>
        <end position="286"/>
    </location>
</feature>
<dbReference type="Pfam" id="PF05593">
    <property type="entry name" value="RHS_repeat"/>
    <property type="match status" value="1"/>
</dbReference>
<keyword evidence="3" id="KW-1133">Transmembrane helix</keyword>
<feature type="compositionally biased region" description="Pro residues" evidence="2">
    <location>
        <begin position="287"/>
        <end position="300"/>
    </location>
</feature>
<dbReference type="RefSeq" id="WP_167226157.1">
    <property type="nucleotide sequence ID" value="NZ_VUYU01000009.1"/>
</dbReference>
<dbReference type="Pfam" id="PF25023">
    <property type="entry name" value="TEN_YD-shell"/>
    <property type="match status" value="2"/>
</dbReference>
<dbReference type="InterPro" id="IPR049195">
    <property type="entry name" value="Tre1-like_N"/>
</dbReference>
<keyword evidence="3" id="KW-0472">Membrane</keyword>
<feature type="region of interest" description="Disordered" evidence="2">
    <location>
        <begin position="268"/>
        <end position="313"/>
    </location>
</feature>
<dbReference type="EMBL" id="VUYU01000009">
    <property type="protein sequence ID" value="NHZ35142.1"/>
    <property type="molecule type" value="Genomic_DNA"/>
</dbReference>
<keyword evidence="3" id="KW-0812">Transmembrane</keyword>
<keyword evidence="8" id="KW-1185">Reference proteome</keyword>
<feature type="domain" description="NAD(+)--protein-arginine ADP-ribosyltransferase Tre1-like N-terminal" evidence="5">
    <location>
        <begin position="67"/>
        <end position="253"/>
    </location>
</feature>
<dbReference type="Proteomes" id="UP000785613">
    <property type="component" value="Unassembled WGS sequence"/>
</dbReference>
<dbReference type="SUPFAM" id="SSF69322">
    <property type="entry name" value="Tricorn protease domain 2"/>
    <property type="match status" value="1"/>
</dbReference>
<evidence type="ECO:0000259" key="4">
    <source>
        <dbReference type="Pfam" id="PF20148"/>
    </source>
</evidence>
<feature type="transmembrane region" description="Helical" evidence="3">
    <location>
        <begin position="135"/>
        <end position="157"/>
    </location>
</feature>
<evidence type="ECO:0000259" key="6">
    <source>
        <dbReference type="Pfam" id="PF25023"/>
    </source>
</evidence>
<dbReference type="Gene3D" id="2.180.10.10">
    <property type="entry name" value="RHS repeat-associated core"/>
    <property type="match status" value="2"/>
</dbReference>
<dbReference type="PANTHER" id="PTHR32305">
    <property type="match status" value="1"/>
</dbReference>
<dbReference type="NCBIfam" id="TIGR03696">
    <property type="entry name" value="Rhs_assc_core"/>
    <property type="match status" value="1"/>
</dbReference>
<dbReference type="InterPro" id="IPR050708">
    <property type="entry name" value="T6SS_VgrG/RHS"/>
</dbReference>
<dbReference type="PANTHER" id="PTHR32305:SF15">
    <property type="entry name" value="PROTEIN RHSA-RELATED"/>
    <property type="match status" value="1"/>
</dbReference>
<evidence type="ECO:0000256" key="2">
    <source>
        <dbReference type="SAM" id="MobiDB-lite"/>
    </source>
</evidence>
<organism evidence="7 8">
    <name type="scientific">Massilia rubra</name>
    <dbReference type="NCBI Taxonomy" id="2607910"/>
    <lineage>
        <taxon>Bacteria</taxon>
        <taxon>Pseudomonadati</taxon>
        <taxon>Pseudomonadota</taxon>
        <taxon>Betaproteobacteria</taxon>
        <taxon>Burkholderiales</taxon>
        <taxon>Oxalobacteraceae</taxon>
        <taxon>Telluria group</taxon>
        <taxon>Massilia</taxon>
    </lineage>
</organism>
<dbReference type="Pfam" id="PF20148">
    <property type="entry name" value="DUF6531"/>
    <property type="match status" value="1"/>
</dbReference>
<dbReference type="InterPro" id="IPR056823">
    <property type="entry name" value="TEN-like_YD-shell"/>
</dbReference>
<dbReference type="NCBIfam" id="TIGR01643">
    <property type="entry name" value="YD_repeat_2x"/>
    <property type="match status" value="9"/>
</dbReference>
<dbReference type="InterPro" id="IPR045351">
    <property type="entry name" value="DUF6531"/>
</dbReference>
<dbReference type="InterPro" id="IPR022385">
    <property type="entry name" value="Rhs_assc_core"/>
</dbReference>
<accession>A0ABX0LLE8</accession>
<reference evidence="7 8" key="1">
    <citation type="submission" date="2019-09" db="EMBL/GenBank/DDBJ databases">
        <title>Taxonomy of Antarctic Massilia spp.: description of Massilia rubra sp. nov., Massilia aquatica sp. nov., Massilia mucilaginosa sp. nov., Massilia frigida sp. nov. isolated from streams, lakes and regoliths.</title>
        <authorList>
            <person name="Holochova P."/>
            <person name="Sedlacek I."/>
            <person name="Kralova S."/>
            <person name="Maslanova I."/>
            <person name="Busse H.-J."/>
            <person name="Stankova E."/>
            <person name="Vrbovska V."/>
            <person name="Kovarovic V."/>
            <person name="Bartak M."/>
            <person name="Svec P."/>
            <person name="Pantucek R."/>
        </authorList>
    </citation>
    <scope>NUCLEOTIDE SEQUENCE [LARGE SCALE GENOMIC DNA]</scope>
    <source>
        <strain evidence="7 8">CCM 8692</strain>
    </source>
</reference>
<feature type="domain" description="Teneurin-like YD-shell" evidence="6">
    <location>
        <begin position="1095"/>
        <end position="1353"/>
    </location>
</feature>
<evidence type="ECO:0000259" key="5">
    <source>
        <dbReference type="Pfam" id="PF21724"/>
    </source>
</evidence>
<evidence type="ECO:0000313" key="7">
    <source>
        <dbReference type="EMBL" id="NHZ35142.1"/>
    </source>
</evidence>
<feature type="domain" description="DUF6531" evidence="4">
    <location>
        <begin position="335"/>
        <end position="410"/>
    </location>
</feature>
<gene>
    <name evidence="7" type="ORF">F0185_16325</name>
</gene>
<proteinExistence type="predicted"/>
<evidence type="ECO:0000256" key="3">
    <source>
        <dbReference type="SAM" id="Phobius"/>
    </source>
</evidence>
<evidence type="ECO:0000256" key="1">
    <source>
        <dbReference type="ARBA" id="ARBA00022737"/>
    </source>
</evidence>
<dbReference type="InterPro" id="IPR031325">
    <property type="entry name" value="RHS_repeat"/>
</dbReference>